<proteinExistence type="predicted"/>
<gene>
    <name evidence="1" type="ORF">BJ138DRAFT_534555</name>
</gene>
<dbReference type="EMBL" id="MU267935">
    <property type="protein sequence ID" value="KAH7907134.1"/>
    <property type="molecule type" value="Genomic_DNA"/>
</dbReference>
<evidence type="ECO:0000313" key="2">
    <source>
        <dbReference type="Proteomes" id="UP000790377"/>
    </source>
</evidence>
<sequence>MAATARQPKAPRKGMPETVRRPPAWSTNARASPTYSPANSTIRLPSGPPPTNQGGFPPLGGQTNGTRPQDAAQDRNIQSLSGLTGTTITLSTKTEQRYEGVIASTNSEGGVIGVTLKDVREINKPGAPLKDTIFIAATNIASWQSGPADAKVPNGDSFRTDTDISGKAQSGRERELQAWSEDVPGSPPPTTTNHDEIGDELTFGPSTGAKIPWDQFTANEKMFGVTTSFDEDAYTTKLDRSAADYKERERKAQRIASEILGGTTTNSHIAEERGLDVDDSGINEEDKYGAVVRGTNAYVPPGARKQNSTGSVASPSPKPEIPKVSINGPDGTPVVTKEPSPPSVKAPSPAPSSSSSTKPPADPLPAFRDFVTNERQRLTQKKQALFKSEMDKRKAELLKFSQSFKLNKPIPDDLVPILAKDEDKQRQIREKSTQDAQSSQARAIGVSSTLTPSPSATRMPQPPVSAKLVPEVIRKAAPPTVVASKTPSPASSASAAKAPAMKPASKPEGKPSSSMFIQVIPPFKGPKSRSAAAAPSALPQTNGSTSTTTATGSSPAPTSPTTLANRLNVNASSFRPNPKNPTSPIPSNASASASASPKPKSTEASAPAPNPFFGTKVIKKGAVHVKDDFNPFKHNKVAEASAITALWPFNGKRYNQMFPALQHQPQPPPAHIAPPGPPPVAHPVYEEGEPHRYVYYAPYYPGQPMMPGMPPPPPGAYVSSPYMQPMPYPPGMPPNGQPMYAASPMPQMPPPQYMPQPPHGAYPPPPNGAVPRASMPPTPIPGHAHQYYHQSPQMQHAVPYPMMMPPPGGPNGPPHPYEAGPAPPMGGVSHA</sequence>
<keyword evidence="2" id="KW-1185">Reference proteome</keyword>
<protein>
    <submittedName>
        <fullName evidence="1">Uncharacterized protein</fullName>
    </submittedName>
</protein>
<organism evidence="1 2">
    <name type="scientific">Hygrophoropsis aurantiaca</name>
    <dbReference type="NCBI Taxonomy" id="72124"/>
    <lineage>
        <taxon>Eukaryota</taxon>
        <taxon>Fungi</taxon>
        <taxon>Dikarya</taxon>
        <taxon>Basidiomycota</taxon>
        <taxon>Agaricomycotina</taxon>
        <taxon>Agaricomycetes</taxon>
        <taxon>Agaricomycetidae</taxon>
        <taxon>Boletales</taxon>
        <taxon>Coniophorineae</taxon>
        <taxon>Hygrophoropsidaceae</taxon>
        <taxon>Hygrophoropsis</taxon>
    </lineage>
</organism>
<accession>A0ACB8A119</accession>
<evidence type="ECO:0000313" key="1">
    <source>
        <dbReference type="EMBL" id="KAH7907134.1"/>
    </source>
</evidence>
<comment type="caution">
    <text evidence="1">The sequence shown here is derived from an EMBL/GenBank/DDBJ whole genome shotgun (WGS) entry which is preliminary data.</text>
</comment>
<name>A0ACB8A119_9AGAM</name>
<reference evidence="1" key="1">
    <citation type="journal article" date="2021" name="New Phytol.">
        <title>Evolutionary innovations through gain and loss of genes in the ectomycorrhizal Boletales.</title>
        <authorList>
            <person name="Wu G."/>
            <person name="Miyauchi S."/>
            <person name="Morin E."/>
            <person name="Kuo A."/>
            <person name="Drula E."/>
            <person name="Varga T."/>
            <person name="Kohler A."/>
            <person name="Feng B."/>
            <person name="Cao Y."/>
            <person name="Lipzen A."/>
            <person name="Daum C."/>
            <person name="Hundley H."/>
            <person name="Pangilinan J."/>
            <person name="Johnson J."/>
            <person name="Barry K."/>
            <person name="LaButti K."/>
            <person name="Ng V."/>
            <person name="Ahrendt S."/>
            <person name="Min B."/>
            <person name="Choi I.G."/>
            <person name="Park H."/>
            <person name="Plett J.M."/>
            <person name="Magnuson J."/>
            <person name="Spatafora J.W."/>
            <person name="Nagy L.G."/>
            <person name="Henrissat B."/>
            <person name="Grigoriev I.V."/>
            <person name="Yang Z.L."/>
            <person name="Xu J."/>
            <person name="Martin F.M."/>
        </authorList>
    </citation>
    <scope>NUCLEOTIDE SEQUENCE</scope>
    <source>
        <strain evidence="1">ATCC 28755</strain>
    </source>
</reference>
<dbReference type="Proteomes" id="UP000790377">
    <property type="component" value="Unassembled WGS sequence"/>
</dbReference>